<dbReference type="Pfam" id="PF01796">
    <property type="entry name" value="OB_ChsH2_C"/>
    <property type="match status" value="1"/>
</dbReference>
<dbReference type="Proteomes" id="UP000240490">
    <property type="component" value="Unassembled WGS sequence"/>
</dbReference>
<dbReference type="Gene3D" id="6.10.30.10">
    <property type="match status" value="1"/>
</dbReference>
<dbReference type="SUPFAM" id="SSF50249">
    <property type="entry name" value="Nucleic acid-binding proteins"/>
    <property type="match status" value="1"/>
</dbReference>
<dbReference type="Pfam" id="PF12172">
    <property type="entry name" value="zf-ChsH2"/>
    <property type="match status" value="1"/>
</dbReference>
<evidence type="ECO:0000313" key="4">
    <source>
        <dbReference type="Proteomes" id="UP000240490"/>
    </source>
</evidence>
<comment type="caution">
    <text evidence="3">The sequence shown here is derived from an EMBL/GenBank/DDBJ whole genome shotgun (WGS) entry which is preliminary data.</text>
</comment>
<accession>A0A2R6AWI3</accession>
<evidence type="ECO:0000259" key="1">
    <source>
        <dbReference type="Pfam" id="PF01796"/>
    </source>
</evidence>
<sequence>MRGDENMSNPVIRFDEKEGHPIYISQRELRLRYEMPVGEIYPFFKGLEEGKVLASKCEVCGQLYFPPQGACPKCREQKMGWVDLSGEVELLAFTQIFVRPQSFSAEQPYFVGVAMCKQGVNILARIANVDDPKKIRVGMRLKLRAERTSNGVPIYLLEL</sequence>
<organism evidence="3 4">
    <name type="scientific">Candidatus Marsarchaeota G2 archaeon ECH_B_SAG-M15</name>
    <dbReference type="NCBI Taxonomy" id="1978162"/>
    <lineage>
        <taxon>Archaea</taxon>
        <taxon>Candidatus Marsarchaeota</taxon>
        <taxon>Candidatus Marsarchaeota group 2</taxon>
    </lineage>
</organism>
<dbReference type="InterPro" id="IPR022002">
    <property type="entry name" value="ChsH2_Znr"/>
</dbReference>
<dbReference type="PANTHER" id="PTHR34075">
    <property type="entry name" value="BLR3430 PROTEIN"/>
    <property type="match status" value="1"/>
</dbReference>
<evidence type="ECO:0008006" key="5">
    <source>
        <dbReference type="Google" id="ProtNLM"/>
    </source>
</evidence>
<dbReference type="InterPro" id="IPR012340">
    <property type="entry name" value="NA-bd_OB-fold"/>
</dbReference>
<feature type="domain" description="ChsH2 rubredoxin-like zinc ribbon" evidence="2">
    <location>
        <begin position="44"/>
        <end position="79"/>
    </location>
</feature>
<feature type="domain" description="ChsH2 C-terminal OB-fold" evidence="1">
    <location>
        <begin position="81"/>
        <end position="144"/>
    </location>
</feature>
<protein>
    <recommendedName>
        <fullName evidence="5">Zn-ribbon domain-containing OB-fold protein</fullName>
    </recommendedName>
</protein>
<dbReference type="InterPro" id="IPR002878">
    <property type="entry name" value="ChsH2_C"/>
</dbReference>
<reference evidence="3 4" key="1">
    <citation type="submission" date="2017-04" db="EMBL/GenBank/DDBJ databases">
        <title>Novel microbial lineages endemic to geothermal iron-oxide mats fill important gaps in the evolutionary history of Archaea.</title>
        <authorList>
            <person name="Jay Z.J."/>
            <person name="Beam J.P."/>
            <person name="Dlakic M."/>
            <person name="Rusch D.B."/>
            <person name="Kozubal M.A."/>
            <person name="Inskeep W.P."/>
        </authorList>
    </citation>
    <scope>NUCLEOTIDE SEQUENCE [LARGE SCALE GENOMIC DNA]</scope>
    <source>
        <strain evidence="3">ECH_B_SAG-M15</strain>
    </source>
</reference>
<dbReference type="InterPro" id="IPR052513">
    <property type="entry name" value="Thioester_dehydratase-like"/>
</dbReference>
<dbReference type="AlphaFoldDB" id="A0A2R6AWI3"/>
<proteinExistence type="predicted"/>
<dbReference type="PANTHER" id="PTHR34075:SF6">
    <property type="entry name" value="DNA-BINDING PROTEIN"/>
    <property type="match status" value="1"/>
</dbReference>
<evidence type="ECO:0000313" key="3">
    <source>
        <dbReference type="EMBL" id="PSN90673.1"/>
    </source>
</evidence>
<evidence type="ECO:0000259" key="2">
    <source>
        <dbReference type="Pfam" id="PF12172"/>
    </source>
</evidence>
<gene>
    <name evidence="3" type="ORF">B9Q08_04185</name>
</gene>
<name>A0A2R6AWI3_9ARCH</name>
<dbReference type="EMBL" id="NEXJ01000074">
    <property type="protein sequence ID" value="PSN90673.1"/>
    <property type="molecule type" value="Genomic_DNA"/>
</dbReference>